<comment type="caution">
    <text evidence="1">The sequence shown here is derived from an EMBL/GenBank/DDBJ whole genome shotgun (WGS) entry which is preliminary data.</text>
</comment>
<evidence type="ECO:0000313" key="2">
    <source>
        <dbReference type="Proteomes" id="UP001143856"/>
    </source>
</evidence>
<reference evidence="1" key="1">
    <citation type="submission" date="2022-10" db="EMBL/GenBank/DDBJ databases">
        <title>Genome Sequence of Xylaria curta.</title>
        <authorList>
            <person name="Buettner E."/>
        </authorList>
    </citation>
    <scope>NUCLEOTIDE SEQUENCE</scope>
    <source>
        <strain evidence="1">Babe10</strain>
    </source>
</reference>
<accession>A0ACC1P5A6</accession>
<dbReference type="Proteomes" id="UP001143856">
    <property type="component" value="Unassembled WGS sequence"/>
</dbReference>
<keyword evidence="2" id="KW-1185">Reference proteome</keyword>
<evidence type="ECO:0000313" key="1">
    <source>
        <dbReference type="EMBL" id="KAJ2986906.1"/>
    </source>
</evidence>
<name>A0ACC1P5A6_9PEZI</name>
<sequence>MQEGDTRRLLIRLAAIERMSRAELQDIIAAVPRTTFTEFFRALDPLRVARDCDPLDDTHTPVGMFKMLHMESIIDDWGVRKLYSRLLQHLLLLMQALQTAGHTLHPEEYISLFRCAGAASDISGAGAIWNHWFQDQPLRGENSEIYTEYIKGTFLD</sequence>
<gene>
    <name evidence="1" type="ORF">NUW58_g4809</name>
</gene>
<dbReference type="EMBL" id="JAPDGR010000876">
    <property type="protein sequence ID" value="KAJ2986906.1"/>
    <property type="molecule type" value="Genomic_DNA"/>
</dbReference>
<proteinExistence type="predicted"/>
<organism evidence="1 2">
    <name type="scientific">Xylaria curta</name>
    <dbReference type="NCBI Taxonomy" id="42375"/>
    <lineage>
        <taxon>Eukaryota</taxon>
        <taxon>Fungi</taxon>
        <taxon>Dikarya</taxon>
        <taxon>Ascomycota</taxon>
        <taxon>Pezizomycotina</taxon>
        <taxon>Sordariomycetes</taxon>
        <taxon>Xylariomycetidae</taxon>
        <taxon>Xylariales</taxon>
        <taxon>Xylariaceae</taxon>
        <taxon>Xylaria</taxon>
    </lineage>
</organism>
<protein>
    <submittedName>
        <fullName evidence="1">Uncharacterized protein</fullName>
    </submittedName>
</protein>